<feature type="modified residue" description="4-aspartylphosphate" evidence="1">
    <location>
        <position position="67"/>
    </location>
</feature>
<proteinExistence type="predicted"/>
<dbReference type="InterPro" id="IPR011006">
    <property type="entry name" value="CheY-like_superfamily"/>
</dbReference>
<dbReference type="CDD" id="cd17557">
    <property type="entry name" value="REC_Rcp-like"/>
    <property type="match status" value="1"/>
</dbReference>
<dbReference type="InterPro" id="IPR052893">
    <property type="entry name" value="TCS_response_regulator"/>
</dbReference>
<accession>A3K0U3</accession>
<dbReference type="EMBL" id="AAYA01000003">
    <property type="protein sequence ID" value="EBA09408.1"/>
    <property type="molecule type" value="Genomic_DNA"/>
</dbReference>
<dbReference type="Proteomes" id="UP000005713">
    <property type="component" value="Unassembled WGS sequence"/>
</dbReference>
<dbReference type="PANTHER" id="PTHR44520">
    <property type="entry name" value="RESPONSE REGULATOR RCP1-RELATED"/>
    <property type="match status" value="1"/>
</dbReference>
<evidence type="ECO:0000259" key="2">
    <source>
        <dbReference type="PROSITE" id="PS50110"/>
    </source>
</evidence>
<reference evidence="3 4" key="1">
    <citation type="submission" date="2006-06" db="EMBL/GenBank/DDBJ databases">
        <authorList>
            <person name="Moran M.A."/>
            <person name="Ferriera S."/>
            <person name="Johnson J."/>
            <person name="Kravitz S."/>
            <person name="Beeson K."/>
            <person name="Sutton G."/>
            <person name="Rogers Y.-H."/>
            <person name="Friedman R."/>
            <person name="Frazier M."/>
            <person name="Venter J.C."/>
        </authorList>
    </citation>
    <scope>NUCLEOTIDE SEQUENCE [LARGE SCALE GENOMIC DNA]</scope>
    <source>
        <strain evidence="3 4">E-37</strain>
    </source>
</reference>
<dbReference type="OrthoDB" id="7326651at2"/>
<dbReference type="SMART" id="SM00448">
    <property type="entry name" value="REC"/>
    <property type="match status" value="1"/>
</dbReference>
<keyword evidence="1" id="KW-0597">Phosphoprotein</keyword>
<name>A3K0U3_SAGS3</name>
<organism evidence="3 4">
    <name type="scientific">Sagittula stellata (strain ATCC 700073 / DSM 11524 / E-37)</name>
    <dbReference type="NCBI Taxonomy" id="388399"/>
    <lineage>
        <taxon>Bacteria</taxon>
        <taxon>Pseudomonadati</taxon>
        <taxon>Pseudomonadota</taxon>
        <taxon>Alphaproteobacteria</taxon>
        <taxon>Rhodobacterales</taxon>
        <taxon>Roseobacteraceae</taxon>
        <taxon>Sagittula</taxon>
    </lineage>
</organism>
<dbReference type="Gene3D" id="3.40.50.2300">
    <property type="match status" value="1"/>
</dbReference>
<dbReference type="SUPFAM" id="SSF52172">
    <property type="entry name" value="CheY-like"/>
    <property type="match status" value="1"/>
</dbReference>
<dbReference type="RefSeq" id="WP_005857080.1">
    <property type="nucleotide sequence ID" value="NZ_AAYA01000003.1"/>
</dbReference>
<gene>
    <name evidence="3" type="ORF">SSE37_24239</name>
</gene>
<dbReference type="Pfam" id="PF00072">
    <property type="entry name" value="Response_reg"/>
    <property type="match status" value="1"/>
</dbReference>
<dbReference type="eggNOG" id="COG3437">
    <property type="taxonomic scope" value="Bacteria"/>
</dbReference>
<dbReference type="AlphaFoldDB" id="A3K0U3"/>
<comment type="caution">
    <text evidence="3">The sequence shown here is derived from an EMBL/GenBank/DDBJ whole genome shotgun (WGS) entry which is preliminary data.</text>
</comment>
<dbReference type="GO" id="GO:0000160">
    <property type="term" value="P:phosphorelay signal transduction system"/>
    <property type="evidence" value="ECO:0007669"/>
    <property type="project" value="InterPro"/>
</dbReference>
<evidence type="ECO:0000256" key="1">
    <source>
        <dbReference type="PROSITE-ProRule" id="PRU00169"/>
    </source>
</evidence>
<evidence type="ECO:0000313" key="4">
    <source>
        <dbReference type="Proteomes" id="UP000005713"/>
    </source>
</evidence>
<protein>
    <submittedName>
        <fullName evidence="3">CheY-like receiver protein</fullName>
    </submittedName>
</protein>
<dbReference type="InterPro" id="IPR001789">
    <property type="entry name" value="Sig_transdc_resp-reg_receiver"/>
</dbReference>
<keyword evidence="4" id="KW-1185">Reference proteome</keyword>
<dbReference type="PROSITE" id="PS50110">
    <property type="entry name" value="RESPONSE_REGULATORY"/>
    <property type="match status" value="1"/>
</dbReference>
<feature type="domain" description="Response regulatory" evidence="2">
    <location>
        <begin position="6"/>
        <end position="134"/>
    </location>
</feature>
<sequence length="147" mass="16638">MKRTPNVIVIEDNDDDYEALTFAFEQDGAAGLDIERCTTAQEAENSLVRLRNRTDIAREDRVLIILDLRLPGLSGFELLKTMRQDPHLRRIPVIVLSSSSNQSDVIESYVTGANAYIRKPRNFDGYLKMVASFRMFWTGCAELPVLG</sequence>
<evidence type="ECO:0000313" key="3">
    <source>
        <dbReference type="EMBL" id="EBA09408.1"/>
    </source>
</evidence>
<dbReference type="PANTHER" id="PTHR44520:SF2">
    <property type="entry name" value="RESPONSE REGULATOR RCP1"/>
    <property type="match status" value="1"/>
</dbReference>